<dbReference type="Gene3D" id="3.30.390.30">
    <property type="match status" value="1"/>
</dbReference>
<protein>
    <submittedName>
        <fullName evidence="7">Pyridine nucleotide-disulfide oxidoreductase</fullName>
    </submittedName>
</protein>
<dbReference type="GO" id="GO:0005737">
    <property type="term" value="C:cytoplasm"/>
    <property type="evidence" value="ECO:0007669"/>
    <property type="project" value="TreeGrafter"/>
</dbReference>
<dbReference type="InterPro" id="IPR028202">
    <property type="entry name" value="Reductase_C"/>
</dbReference>
<evidence type="ECO:0000313" key="7">
    <source>
        <dbReference type="EMBL" id="GGE24100.1"/>
    </source>
</evidence>
<dbReference type="InterPro" id="IPR016156">
    <property type="entry name" value="FAD/NAD-linked_Rdtase_dimer_sf"/>
</dbReference>
<evidence type="ECO:0000256" key="3">
    <source>
        <dbReference type="ARBA" id="ARBA00022827"/>
    </source>
</evidence>
<dbReference type="Pfam" id="PF14759">
    <property type="entry name" value="Reductase_C"/>
    <property type="match status" value="1"/>
</dbReference>
<comment type="caution">
    <text evidence="7">The sequence shown here is derived from an EMBL/GenBank/DDBJ whole genome shotgun (WGS) entry which is preliminary data.</text>
</comment>
<dbReference type="PRINTS" id="PR00368">
    <property type="entry name" value="FADPNR"/>
</dbReference>
<dbReference type="Pfam" id="PF07992">
    <property type="entry name" value="Pyr_redox_2"/>
    <property type="match status" value="1"/>
</dbReference>
<dbReference type="AlphaFoldDB" id="A0A917ECK0"/>
<dbReference type="SUPFAM" id="SSF55424">
    <property type="entry name" value="FAD/NAD-linked reductases, dimerisation (C-terminal) domain"/>
    <property type="match status" value="1"/>
</dbReference>
<evidence type="ECO:0000313" key="8">
    <source>
        <dbReference type="Proteomes" id="UP000644699"/>
    </source>
</evidence>
<reference evidence="7" key="1">
    <citation type="journal article" date="2014" name="Int. J. Syst. Evol. Microbiol.">
        <title>Complete genome sequence of Corynebacterium casei LMG S-19264T (=DSM 44701T), isolated from a smear-ripened cheese.</title>
        <authorList>
            <consortium name="US DOE Joint Genome Institute (JGI-PGF)"/>
            <person name="Walter F."/>
            <person name="Albersmeier A."/>
            <person name="Kalinowski J."/>
            <person name="Ruckert C."/>
        </authorList>
    </citation>
    <scope>NUCLEOTIDE SEQUENCE</scope>
    <source>
        <strain evidence="7">CGMCC 1.15367</strain>
    </source>
</reference>
<dbReference type="EMBL" id="BMIQ01000013">
    <property type="protein sequence ID" value="GGE24100.1"/>
    <property type="molecule type" value="Genomic_DNA"/>
</dbReference>
<proteinExistence type="predicted"/>
<keyword evidence="2" id="KW-0285">Flavoprotein</keyword>
<dbReference type="PANTHER" id="PTHR43557">
    <property type="entry name" value="APOPTOSIS-INDUCING FACTOR 1"/>
    <property type="match status" value="1"/>
</dbReference>
<dbReference type="InterPro" id="IPR036188">
    <property type="entry name" value="FAD/NAD-bd_sf"/>
</dbReference>
<dbReference type="InterPro" id="IPR050446">
    <property type="entry name" value="FAD-oxidoreductase/Apoptosis"/>
</dbReference>
<gene>
    <name evidence="7" type="primary">hcaD</name>
    <name evidence="7" type="ORF">GCM10011390_49380</name>
</gene>
<dbReference type="RefSeq" id="WP_188913329.1">
    <property type="nucleotide sequence ID" value="NZ_BMIQ01000013.1"/>
</dbReference>
<evidence type="ECO:0000256" key="1">
    <source>
        <dbReference type="ARBA" id="ARBA00001974"/>
    </source>
</evidence>
<dbReference type="SUPFAM" id="SSF51905">
    <property type="entry name" value="FAD/NAD(P)-binding domain"/>
    <property type="match status" value="2"/>
</dbReference>
<dbReference type="InterPro" id="IPR023753">
    <property type="entry name" value="FAD/NAD-binding_dom"/>
</dbReference>
<evidence type="ECO:0000259" key="6">
    <source>
        <dbReference type="Pfam" id="PF14759"/>
    </source>
</evidence>
<evidence type="ECO:0000256" key="4">
    <source>
        <dbReference type="ARBA" id="ARBA00023002"/>
    </source>
</evidence>
<comment type="cofactor">
    <cofactor evidence="1">
        <name>FAD</name>
        <dbReference type="ChEBI" id="CHEBI:57692"/>
    </cofactor>
</comment>
<sequence>MERVVIVGAGQAGLQVAVSLRQGGFAGSITLVGDEDRLPYQRPPLSKAYLQEDFGFERLALRPDAFFADQRIEVLANDPAVRLDRPTQRVSLRSGRALPYDRLALATGARNRRLAVDGADLAGVHMLRGAADAEVLRTELGRAERLLVIGGGFIGLEVAASARGRGLAVTVLEAGPRLMGRVVSPPVSDFFLAAHRAMGTTVLLDQRVLRLTGTARVEGVETAAGFHAADLVLVAVGVEPRDELAQAAGLDCAGGIRVDRFMVTSDPAIFAIGDCAVFESRHARGPVRLESVQNAVDQAKCVASVLLGEARPYDSVPWFWSDQGGLKLQIAGLTAGADHVHVADGGDGRLVAYSFRGDDFLGIETVNRPGEHMAGRRLLAADFRLARDEVARHDFDLKTHLARLGAAEGKA</sequence>
<accession>A0A917ECK0</accession>
<evidence type="ECO:0000259" key="5">
    <source>
        <dbReference type="Pfam" id="PF07992"/>
    </source>
</evidence>
<dbReference type="PRINTS" id="PR00411">
    <property type="entry name" value="PNDRDTASEI"/>
</dbReference>
<feature type="domain" description="Reductase C-terminal" evidence="6">
    <location>
        <begin position="318"/>
        <end position="399"/>
    </location>
</feature>
<keyword evidence="8" id="KW-1185">Reference proteome</keyword>
<keyword evidence="3" id="KW-0274">FAD</keyword>
<dbReference type="GO" id="GO:0016651">
    <property type="term" value="F:oxidoreductase activity, acting on NAD(P)H"/>
    <property type="evidence" value="ECO:0007669"/>
    <property type="project" value="TreeGrafter"/>
</dbReference>
<dbReference type="Gene3D" id="3.50.50.60">
    <property type="entry name" value="FAD/NAD(P)-binding domain"/>
    <property type="match status" value="2"/>
</dbReference>
<keyword evidence="4" id="KW-0560">Oxidoreductase</keyword>
<evidence type="ECO:0000256" key="2">
    <source>
        <dbReference type="ARBA" id="ARBA00022630"/>
    </source>
</evidence>
<name>A0A917ECK0_9HYPH</name>
<reference evidence="7" key="2">
    <citation type="submission" date="2020-09" db="EMBL/GenBank/DDBJ databases">
        <authorList>
            <person name="Sun Q."/>
            <person name="Zhou Y."/>
        </authorList>
    </citation>
    <scope>NUCLEOTIDE SEQUENCE</scope>
    <source>
        <strain evidence="7">CGMCC 1.15367</strain>
    </source>
</reference>
<organism evidence="7 8">
    <name type="scientific">Aureimonas endophytica</name>
    <dbReference type="NCBI Taxonomy" id="2027858"/>
    <lineage>
        <taxon>Bacteria</taxon>
        <taxon>Pseudomonadati</taxon>
        <taxon>Pseudomonadota</taxon>
        <taxon>Alphaproteobacteria</taxon>
        <taxon>Hyphomicrobiales</taxon>
        <taxon>Aurantimonadaceae</taxon>
        <taxon>Aureimonas</taxon>
    </lineage>
</organism>
<dbReference type="PANTHER" id="PTHR43557:SF2">
    <property type="entry name" value="RIESKE DOMAIN-CONTAINING PROTEIN-RELATED"/>
    <property type="match status" value="1"/>
</dbReference>
<dbReference type="Proteomes" id="UP000644699">
    <property type="component" value="Unassembled WGS sequence"/>
</dbReference>
<feature type="domain" description="FAD/NAD(P)-binding" evidence="5">
    <location>
        <begin position="3"/>
        <end position="299"/>
    </location>
</feature>